<evidence type="ECO:0000313" key="3">
    <source>
        <dbReference type="EMBL" id="SHO58805.1"/>
    </source>
</evidence>
<dbReference type="InterPro" id="IPR057549">
    <property type="entry name" value="PB4_spike"/>
</dbReference>
<keyword evidence="4" id="KW-1185">Reference proteome</keyword>
<evidence type="ECO:0000256" key="1">
    <source>
        <dbReference type="SAM" id="MobiDB-lite"/>
    </source>
</evidence>
<feature type="domain" description="Straight fiber protein PB4 spike" evidence="2">
    <location>
        <begin position="955"/>
        <end position="1045"/>
    </location>
</feature>
<sequence>MVGAIIAGVIAAGVSAYVAIESRKQAKRMQSKLKKSASGDVSKQMFKDAVAAKQIVLGHCALSGPMVFASESGEPNESGTGEWLDLVVHLAGHPCADVTHAWLDDEALTRQPSTDSGADIEFRHENGLGWVYLYLGEHDKVPPTLAGLEDWSDNMRGDGQCFAHVRLKSDTSKWAGGIPNPKFAVKGMKLFDPRTGETQWSDNPALMVRWYRTVLKSGVPIEDSYITAANVCDELVTTPEGTEKRYRCNYAFSADTAPRTALQKIRATCDGISLSVAGRHGMQVGAYYGPGTVVLSEDDVIGDVTTTPDVRRRDLINVVSAKYTDPADNWNESDMPRVVHDGYVEQDGYEVVDDLDLTAVPSAYQAQRLGMIHLLTTRDTITIELKCNLKATQLLPGTVFRFNFTENQWQNVEFMVTQWKHSVSGAVTLEASVTKPSHYEYDGDTAVVPTRAGAPSQVSREVEAVTDLKYVTLAESNTVQAVITWSHRSFGGTTYELTFYKDGEYLRREIAVEKQYRLQDGFTVGQYEVQVVAISYGRRSPVSALAFNAAAPTTPIGCEIVVSNWGLQLTPVPGGQVNFDTMYDFAVATEFPELAEDEATPAEETTDDETAEAALTTTASDATEDNTADSTEDTSETEGSEATAQTTDIDVSAHVVGRAKILSLGNLKSDTEYQIAIREVSRWGISDWYLTHAKTAFNSDDILDLIQGKIDHAALDASLDSYIKQIETRTSDLADILDTPTPNTELLYQAFQDFELKQKAQEKEIGFAYAERTLKKHADELSASAEEIVLLAAKLKDKFAEAMAYTRAAVGYCVDADGHITDETDAVLCVQAGNEWIDGPLAEYIRHLAVSLSDGSKSSVDQLAQAFIDKDGKAHARGGMTTNVDGRISGWVNTNSGDVTSLDIIAQYLRVGDYNSSGAYIPLFWLDTRRAEMVMRGRMILGDGYVVDGEDKIRALDGQDGAGFYTLTLRNGVFPTDSTAIRDFQSHFDRAPVKDDHLTYRNADGDVVSTKRFNGSSWVQPTLLIHGDLLATGTVSGDRLVANTEIKSPVINAGTGSFSGKVTAQSGSFVEQLQVGDSSSYHTVLQHVSGNSDQMFYIKNGYSAAVPFYIRKDGFFYSSGGGYLDNLTIGQNCKINGQLYAKNIIGDIVGARGYTLNAINDDSSATTQSFTVLTVSVQGNPADDLAERLLVMPSFTVSCTVSARTSLYLLTTVSTSTGQKNVYSSEQILGGESQVSGSVVIPSLSVTIPASTNLTTATLTLTAQMTSLAGNNSSRKITLQAATVPVQIFRNTSQLF</sequence>
<dbReference type="STRING" id="1117707.VQ7734_04577"/>
<organism evidence="3 4">
    <name type="scientific">Vibrio quintilis</name>
    <dbReference type="NCBI Taxonomy" id="1117707"/>
    <lineage>
        <taxon>Bacteria</taxon>
        <taxon>Pseudomonadati</taxon>
        <taxon>Pseudomonadota</taxon>
        <taxon>Gammaproteobacteria</taxon>
        <taxon>Vibrionales</taxon>
        <taxon>Vibrionaceae</taxon>
        <taxon>Vibrio</taxon>
    </lineage>
</organism>
<gene>
    <name evidence="3" type="ORF">VQ7734_04577</name>
</gene>
<evidence type="ECO:0000259" key="2">
    <source>
        <dbReference type="Pfam" id="PF24168"/>
    </source>
</evidence>
<evidence type="ECO:0000313" key="4">
    <source>
        <dbReference type="Proteomes" id="UP000184600"/>
    </source>
</evidence>
<dbReference type="RefSeq" id="WP_073586242.1">
    <property type="nucleotide sequence ID" value="NZ_FRFG01000078.1"/>
</dbReference>
<reference evidence="4" key="1">
    <citation type="submission" date="2016-12" db="EMBL/GenBank/DDBJ databases">
        <authorList>
            <person name="Rodrigo-Torres L."/>
            <person name="Arahal R.D."/>
            <person name="Lucena T."/>
        </authorList>
    </citation>
    <scope>NUCLEOTIDE SEQUENCE [LARGE SCALE GENOMIC DNA]</scope>
</reference>
<protein>
    <submittedName>
        <fullName evidence="3">Fibronectin type III protein</fullName>
    </submittedName>
</protein>
<accession>A0A1M7Z1Y1</accession>
<dbReference type="EMBL" id="FRFG01000078">
    <property type="protein sequence ID" value="SHO58805.1"/>
    <property type="molecule type" value="Genomic_DNA"/>
</dbReference>
<proteinExistence type="predicted"/>
<name>A0A1M7Z1Y1_9VIBR</name>
<feature type="compositionally biased region" description="Acidic residues" evidence="1">
    <location>
        <begin position="622"/>
        <end position="639"/>
    </location>
</feature>
<dbReference type="Proteomes" id="UP000184600">
    <property type="component" value="Unassembled WGS sequence"/>
</dbReference>
<dbReference type="Pfam" id="PF24168">
    <property type="entry name" value="PB4_spike"/>
    <property type="match status" value="1"/>
</dbReference>
<feature type="region of interest" description="Disordered" evidence="1">
    <location>
        <begin position="616"/>
        <end position="648"/>
    </location>
</feature>
<dbReference type="OrthoDB" id="5871932at2"/>